<dbReference type="PANTHER" id="PTHR33795:SF1">
    <property type="entry name" value="INSERTION ELEMENT IS150 PROTEIN INSJ"/>
    <property type="match status" value="1"/>
</dbReference>
<sequence>MGKHYSTEFKFQVIQYVLNHQMGGGREVAQFFSIPTHASVVMWLQRFEKCGINGLIRQPNQKHTMAKPKFDGSLKVRNPNDINELLRRIEYLEAENACLKKLKELDEKKKRKKGISLMP</sequence>
<evidence type="ECO:0000313" key="1">
    <source>
        <dbReference type="EMBL" id="SUB33034.1"/>
    </source>
</evidence>
<evidence type="ECO:0000313" key="2">
    <source>
        <dbReference type="Proteomes" id="UP000254280"/>
    </source>
</evidence>
<dbReference type="SUPFAM" id="SSF46689">
    <property type="entry name" value="Homeodomain-like"/>
    <property type="match status" value="1"/>
</dbReference>
<evidence type="ECO:0008006" key="3">
    <source>
        <dbReference type="Google" id="ProtNLM"/>
    </source>
</evidence>
<dbReference type="InterPro" id="IPR052057">
    <property type="entry name" value="IS150/IS1296_orfA-like"/>
</dbReference>
<protein>
    <recommendedName>
        <fullName evidence="3">Transposase</fullName>
    </recommendedName>
</protein>
<proteinExistence type="predicted"/>
<dbReference type="EMBL" id="UGSS01000002">
    <property type="protein sequence ID" value="SUB33034.1"/>
    <property type="molecule type" value="Genomic_DNA"/>
</dbReference>
<dbReference type="AlphaFoldDB" id="A0A379B338"/>
<name>A0A379B338_9PAST</name>
<organism evidence="1 2">
    <name type="scientific">[Pasteurella] mairii</name>
    <dbReference type="NCBI Taxonomy" id="757"/>
    <lineage>
        <taxon>Bacteria</taxon>
        <taxon>Pseudomonadati</taxon>
        <taxon>Pseudomonadota</taxon>
        <taxon>Gammaproteobacteria</taxon>
        <taxon>Pasteurellales</taxon>
        <taxon>Pasteurellaceae</taxon>
    </lineage>
</organism>
<dbReference type="PANTHER" id="PTHR33795">
    <property type="entry name" value="INSERTION ELEMENT IS150 PROTEIN INSJ"/>
    <property type="match status" value="1"/>
</dbReference>
<accession>A0A379B338</accession>
<reference evidence="1 2" key="1">
    <citation type="submission" date="2018-06" db="EMBL/GenBank/DDBJ databases">
        <authorList>
            <consortium name="Pathogen Informatics"/>
            <person name="Doyle S."/>
        </authorList>
    </citation>
    <scope>NUCLEOTIDE SEQUENCE [LARGE SCALE GENOMIC DNA]</scope>
    <source>
        <strain evidence="1 2">NCTC10699</strain>
    </source>
</reference>
<dbReference type="InterPro" id="IPR009057">
    <property type="entry name" value="Homeodomain-like_sf"/>
</dbReference>
<gene>
    <name evidence="1" type="ORF">NCTC10699_00631</name>
</gene>
<keyword evidence="2" id="KW-1185">Reference proteome</keyword>
<dbReference type="Proteomes" id="UP000254280">
    <property type="component" value="Unassembled WGS sequence"/>
</dbReference>
<dbReference type="OrthoDB" id="5690222at2"/>